<dbReference type="InterPro" id="IPR047187">
    <property type="entry name" value="SF1_C_Upf1"/>
</dbReference>
<comment type="subcellular location">
    <subcellularLocation>
        <location evidence="1">Cytoplasm</location>
    </subcellularLocation>
</comment>
<evidence type="ECO:0000259" key="11">
    <source>
        <dbReference type="PROSITE" id="PS51981"/>
    </source>
</evidence>
<evidence type="ECO:0000256" key="1">
    <source>
        <dbReference type="ARBA" id="ARBA00004496"/>
    </source>
</evidence>
<feature type="compositionally biased region" description="Polar residues" evidence="9">
    <location>
        <begin position="52"/>
        <end position="64"/>
    </location>
</feature>
<dbReference type="InterPro" id="IPR046439">
    <property type="entry name" value="ZF_RZ_dom"/>
</dbReference>
<dbReference type="InterPro" id="IPR041677">
    <property type="entry name" value="DNA2/NAM7_AAA_11"/>
</dbReference>
<keyword evidence="6" id="KW-0391">Immunity</keyword>
<dbReference type="InParanoid" id="A0A067PS45"/>
<dbReference type="OrthoDB" id="2423195at2759"/>
<accession>A0A067PS45</accession>
<reference evidence="13" key="1">
    <citation type="journal article" date="2014" name="Proc. Natl. Acad. Sci. U.S.A.">
        <title>Extensive sampling of basidiomycete genomes demonstrates inadequacy of the white-rot/brown-rot paradigm for wood decay fungi.</title>
        <authorList>
            <person name="Riley R."/>
            <person name="Salamov A.A."/>
            <person name="Brown D.W."/>
            <person name="Nagy L.G."/>
            <person name="Floudas D."/>
            <person name="Held B.W."/>
            <person name="Levasseur A."/>
            <person name="Lombard V."/>
            <person name="Morin E."/>
            <person name="Otillar R."/>
            <person name="Lindquist E.A."/>
            <person name="Sun H."/>
            <person name="LaButti K.M."/>
            <person name="Schmutz J."/>
            <person name="Jabbour D."/>
            <person name="Luo H."/>
            <person name="Baker S.E."/>
            <person name="Pisabarro A.G."/>
            <person name="Walton J.D."/>
            <person name="Blanchette R.A."/>
            <person name="Henrissat B."/>
            <person name="Martin F."/>
            <person name="Cullen D."/>
            <person name="Hibbett D.S."/>
            <person name="Grigoriev I.V."/>
        </authorList>
    </citation>
    <scope>NUCLEOTIDE SEQUENCE [LARGE SCALE GENOMIC DNA]</scope>
    <source>
        <strain evidence="13">MUCL 33604</strain>
    </source>
</reference>
<gene>
    <name evidence="12" type="ORF">JAAARDRAFT_270513</name>
</gene>
<evidence type="ECO:0000256" key="9">
    <source>
        <dbReference type="SAM" id="MobiDB-lite"/>
    </source>
</evidence>
<dbReference type="Proteomes" id="UP000027265">
    <property type="component" value="Unassembled WGS sequence"/>
</dbReference>
<dbReference type="Pfam" id="PF13087">
    <property type="entry name" value="AAA_12"/>
    <property type="match status" value="1"/>
</dbReference>
<feature type="region of interest" description="Disordered" evidence="9">
    <location>
        <begin position="961"/>
        <end position="989"/>
    </location>
</feature>
<evidence type="ECO:0000259" key="10">
    <source>
        <dbReference type="PROSITE" id="PS50103"/>
    </source>
</evidence>
<keyword evidence="3 7" id="KW-0479">Metal-binding</keyword>
<dbReference type="InterPro" id="IPR000571">
    <property type="entry name" value="Znf_CCCH"/>
</dbReference>
<protein>
    <recommendedName>
        <fullName evidence="14">P-loop containing nucleoside triphosphate hydrolase protein</fullName>
    </recommendedName>
</protein>
<dbReference type="GO" id="GO:0008270">
    <property type="term" value="F:zinc ion binding"/>
    <property type="evidence" value="ECO:0007669"/>
    <property type="project" value="UniProtKB-KW"/>
</dbReference>
<dbReference type="GO" id="GO:0031380">
    <property type="term" value="C:nuclear RNA-directed RNA polymerase complex"/>
    <property type="evidence" value="ECO:0007669"/>
    <property type="project" value="TreeGrafter"/>
</dbReference>
<organism evidence="12 13">
    <name type="scientific">Jaapia argillacea MUCL 33604</name>
    <dbReference type="NCBI Taxonomy" id="933084"/>
    <lineage>
        <taxon>Eukaryota</taxon>
        <taxon>Fungi</taxon>
        <taxon>Dikarya</taxon>
        <taxon>Basidiomycota</taxon>
        <taxon>Agaricomycotina</taxon>
        <taxon>Agaricomycetes</taxon>
        <taxon>Agaricomycetidae</taxon>
        <taxon>Jaapiales</taxon>
        <taxon>Jaapiaceae</taxon>
        <taxon>Jaapia</taxon>
    </lineage>
</organism>
<dbReference type="CDD" id="cd18808">
    <property type="entry name" value="SF1_C_Upf1"/>
    <property type="match status" value="1"/>
</dbReference>
<dbReference type="Pfam" id="PF20173">
    <property type="entry name" value="ZnF_RZ-type"/>
    <property type="match status" value="1"/>
</dbReference>
<dbReference type="STRING" id="933084.A0A067PS45"/>
<dbReference type="SUPFAM" id="SSF52540">
    <property type="entry name" value="P-loop containing nucleoside triphosphate hydrolases"/>
    <property type="match status" value="1"/>
</dbReference>
<dbReference type="PROSITE" id="PS51981">
    <property type="entry name" value="ZF_RZ"/>
    <property type="match status" value="1"/>
</dbReference>
<feature type="domain" description="RZ-type" evidence="11">
    <location>
        <begin position="2222"/>
        <end position="2295"/>
    </location>
</feature>
<keyword evidence="8" id="KW-0175">Coiled coil</keyword>
<evidence type="ECO:0000256" key="7">
    <source>
        <dbReference type="PROSITE-ProRule" id="PRU00723"/>
    </source>
</evidence>
<evidence type="ECO:0000256" key="2">
    <source>
        <dbReference type="ARBA" id="ARBA00022490"/>
    </source>
</evidence>
<sequence>MSRPPCRFYNSPGGCRSGTKCTFAHVGPDSGGNRVLSQGAKPDAGPRPSPRNDPTNSPSPSNQAPPGACRFFWSSGRCKFDFGCRYKHIQAENQERSGVDARSSSSSQRSAFSIVAPFLTPDGLAKLTGVGTDGYFSSSSTAFNPSEAQIHLSRFLRDDYRFRDNVAQVYAFMKVVESANVSNSAWTQEDGQLLLKSLSTGNGLLRLLDVVRWPVVANKSSFTRRDILSFQRGYLPLLRYLSSDFVVKSTLSHLVNGLYSSLILENLDHFSTVVSTCIDEAVAARTFRDTTQASSDAPSGAQVFASLSGVLFECLTRYKNVVATHAGLVPLVLKLQEWTDGWIKGISATPPTFIDTFKASSSEARDHITSHLSTKVNQLVAIVNREKGRLDKATTRPTLKSGVADSSEAIGAALWASYEGPGEERHDGARHDNDHIDIDAIRIAPTDEELKCRIPPFLPANLYGAPHPHPPETIQRLLDIQFRLLREELTAPLRTSIQLILEDLQAPPRQRTRLSDLLEKGGGKYRSYGDRHDSIMFNLYTGVEFLSLAPDRRGISVNLTFDAPPGRARSKQSKVRTAFWEGIGGKRLMQGGLVALVWKTQDVAVHLGIVASSTKDLTESAKGCQDKVEARIVFFDSTVDLRVLDALRHTGPKISGTKILIEAPVMFEAIRPFLEALRVPPETVPFPRYLVHQPPGGLKQLEIKPPAFASVPGFSYRLDSLFEGETGEGLRLDVRNPDSVALARQELMERSRLDPSQALAVVDALTRELALIQGPPGTGKSYTGVELLRVLLANKIRPILMIAFTNHALDHMLLSVLDANITKSIVRLGSRSTEERLANFNIETLEMVAGKSRLDRMSSGYHRAVKEVEGDLGALMKNYLRKSVEGPEMLSYLEVQYPEHSEHFKHPPSWVSLLYHLESDSGPDGEWQQGGRKSQKEATDKTIYGYWRNCLDIEFLRTSQESNRVHSSPSAPAPNPTPVRPPAQPSFPRANQYDLLATLEDEGALTEDDLDEGPEATPEERWMNAPLVAHDEPSVKSEPLVVRPKTPPAPSPHPPIILEATDVNDLPGFFAQFGYDGIPILSTTDKPLEALLEQDDVWSMSVAERGRLNTYWIEVFRINAYQTQTEDFERLRRKHAEALRQYNEGRDEARRNILQSVDIIGCTTTGAAKLTSLLKGICPRVALVEEAGQVLEAHILASLVPSVQSLILIGDPLQLRPTLNNFALSMDNRRGRELYKFDMSLMERLSMGGIPMSQIDVQRRMRPAISSLIRNTLYPKLVDHELVKSYPAVRGGDESASKSNVYEVQMIKDLVLYLLRQGCYSREGDIVVLCAYLGQLARMRDALSDSVAVVIDERDQTLLADHEEEKAETPENALVEHVRVSKRVLLRTIDNFQGEEAKIVILSLVRNSGGQTNDDEDQSSAPLLRTNIGFLKSDNRTNVALSRAREGLFILGNGTNMASRSKMWRAVMEELEKNNAVGHGFPIVCHRHPDVVEYVGNPGELPRIAPDGGCLKPCDSKLKCGHLCPYKCHSDDPSHVTVICDKRCLRLCPQGHPCNKQCADACGNCLYPVSNVELPCGHTTASLPCHFTDNISEVFCSQKVMKKLLSCEHSFEMPCSQDPASYHCHAGCDTVMHCCGRTCTARCADCTPINQVPGEPLNSPVRRTKHARHPCLKTLHCEHTCQNPCSDDHTCTTVCMKPCRQVCVHARCSSYCSSPCSPCQEPCPWTCPHFSCPVPCGSICARLPCDARCEAFLACGHRCPSVCGEDCAIQVCPNCAPPDTLEAVVDFIMQRPLKDINPELQTMDELLITNPTCRHTFTVETLDGHCDMELYYERSPSGTWTNLSAPPLGFKKPPTCPTCRAAITSPRYGRVYKRADLDILEKNVAFSMSRSRNDVLTALEAESKTDMETRLRNAASNVTVESLSVSPNQYRSRRKERMLLLKQRRYFPVPMNAINPRTQKFHGISQLDSRAWWSVTRPLLRAYEMAEGVAQTRSAHARAWEAAFACLFHREMDRAVLDPTRAPRNPDEHSMRMARMMVGQPKPQADKRFCVEAFWDTINIRFTLADLARAWLEVVSRLESYPANQRRIWADYISFLLRSCLQDALIAVDIAREAGSHRQVAQTSLLCMRAELECFRFNVHMTKQTKQFQTHRQDLVASATRQTRGAEDCAQNVSDEYRGVKGTQPQEEEWLRIQFCQSATAIIEEWRSLGNSIRLDTFYQPVSLEEKIAIVKALNFSHTGHYYQCPKGHMFVITECGGAMEVASCPECGERIGGTGHNLLGTNTGATEFETIAREHVAGTQRSPWPWAR</sequence>
<dbReference type="PANTHER" id="PTHR10887">
    <property type="entry name" value="DNA2/NAM7 HELICASE FAMILY"/>
    <property type="match status" value="1"/>
</dbReference>
<evidence type="ECO:0000256" key="6">
    <source>
        <dbReference type="ARBA" id="ARBA00022859"/>
    </source>
</evidence>
<proteinExistence type="predicted"/>
<dbReference type="HOGENOM" id="CLU_001490_4_0_1"/>
<evidence type="ECO:0008006" key="14">
    <source>
        <dbReference type="Google" id="ProtNLM"/>
    </source>
</evidence>
<evidence type="ECO:0000313" key="13">
    <source>
        <dbReference type="Proteomes" id="UP000027265"/>
    </source>
</evidence>
<dbReference type="CDD" id="cd06008">
    <property type="entry name" value="NF-X1-zinc-finger"/>
    <property type="match status" value="1"/>
</dbReference>
<dbReference type="EMBL" id="KL197719">
    <property type="protein sequence ID" value="KDQ57638.1"/>
    <property type="molecule type" value="Genomic_DNA"/>
</dbReference>
<feature type="region of interest" description="Disordered" evidence="9">
    <location>
        <begin position="26"/>
        <end position="66"/>
    </location>
</feature>
<dbReference type="GO" id="GO:0005737">
    <property type="term" value="C:cytoplasm"/>
    <property type="evidence" value="ECO:0007669"/>
    <property type="project" value="UniProtKB-SubCell"/>
</dbReference>
<feature type="domain" description="C3H1-type" evidence="10">
    <location>
        <begin position="1"/>
        <end position="28"/>
    </location>
</feature>
<feature type="zinc finger region" description="C3H1-type" evidence="7">
    <location>
        <begin position="1"/>
        <end position="28"/>
    </location>
</feature>
<feature type="domain" description="C3H1-type" evidence="10">
    <location>
        <begin position="63"/>
        <end position="91"/>
    </location>
</feature>
<dbReference type="InterPro" id="IPR027417">
    <property type="entry name" value="P-loop_NTPase"/>
</dbReference>
<dbReference type="PANTHER" id="PTHR10887:SF445">
    <property type="entry name" value="NFX1-TYPE ZINC FINGER-CONTAINING PROTEIN 1"/>
    <property type="match status" value="1"/>
</dbReference>
<dbReference type="InterPro" id="IPR045055">
    <property type="entry name" value="DNA2/NAM7-like"/>
</dbReference>
<dbReference type="GO" id="GO:0004386">
    <property type="term" value="F:helicase activity"/>
    <property type="evidence" value="ECO:0007669"/>
    <property type="project" value="InterPro"/>
</dbReference>
<evidence type="ECO:0000256" key="5">
    <source>
        <dbReference type="ARBA" id="ARBA00022833"/>
    </source>
</evidence>
<evidence type="ECO:0000313" key="12">
    <source>
        <dbReference type="EMBL" id="KDQ57638.1"/>
    </source>
</evidence>
<evidence type="ECO:0000256" key="3">
    <source>
        <dbReference type="ARBA" id="ARBA00022723"/>
    </source>
</evidence>
<name>A0A067PS45_9AGAM</name>
<dbReference type="InterPro" id="IPR041679">
    <property type="entry name" value="DNA2/NAM7-like_C"/>
</dbReference>
<keyword evidence="4 7" id="KW-0863">Zinc-finger</keyword>
<feature type="coiled-coil region" evidence="8">
    <location>
        <begin position="1121"/>
        <end position="1148"/>
    </location>
</feature>
<keyword evidence="13" id="KW-1185">Reference proteome</keyword>
<keyword evidence="5 7" id="KW-0862">Zinc</keyword>
<evidence type="ECO:0000256" key="8">
    <source>
        <dbReference type="SAM" id="Coils"/>
    </source>
</evidence>
<keyword evidence="2" id="KW-0963">Cytoplasm</keyword>
<dbReference type="PROSITE" id="PS50103">
    <property type="entry name" value="ZF_C3H1"/>
    <property type="match status" value="2"/>
</dbReference>
<dbReference type="GO" id="GO:0002376">
    <property type="term" value="P:immune system process"/>
    <property type="evidence" value="ECO:0007669"/>
    <property type="project" value="UniProtKB-KW"/>
</dbReference>
<dbReference type="SMART" id="SM00356">
    <property type="entry name" value="ZnF_C3H1"/>
    <property type="match status" value="2"/>
</dbReference>
<feature type="compositionally biased region" description="Pro residues" evidence="9">
    <location>
        <begin position="971"/>
        <end position="985"/>
    </location>
</feature>
<evidence type="ECO:0000256" key="4">
    <source>
        <dbReference type="ARBA" id="ARBA00022771"/>
    </source>
</evidence>
<dbReference type="GO" id="GO:0031048">
    <property type="term" value="P:regulatory ncRNA-mediated heterochromatin formation"/>
    <property type="evidence" value="ECO:0007669"/>
    <property type="project" value="TreeGrafter"/>
</dbReference>
<dbReference type="Pfam" id="PF13086">
    <property type="entry name" value="AAA_11"/>
    <property type="match status" value="2"/>
</dbReference>
<dbReference type="Gene3D" id="3.40.50.300">
    <property type="entry name" value="P-loop containing nucleotide triphosphate hydrolases"/>
    <property type="match status" value="3"/>
</dbReference>
<feature type="zinc finger region" description="C3H1-type" evidence="7">
    <location>
        <begin position="63"/>
        <end position="91"/>
    </location>
</feature>